<sequence length="97" mass="10624">MRGLLRSLTVIFADRSQVPPRRMRPLSEIARPLPRLLQLLTCENPELSSGAEDNFVLGASATGNLPCRGKSAPGRRDQFALLLVVRLPAAIVALYRS</sequence>
<reference evidence="1 2" key="2">
    <citation type="journal article" date="2012" name="Open Biol.">
        <title>Characteristics of nucleosomes and linker DNA regions on the genome of the basidiomycete Mixia osmundae revealed by mono- and dinucleosome mapping.</title>
        <authorList>
            <person name="Nishida H."/>
            <person name="Kondo S."/>
            <person name="Matsumoto T."/>
            <person name="Suzuki Y."/>
            <person name="Yoshikawa H."/>
            <person name="Taylor T.D."/>
            <person name="Sugiyama J."/>
        </authorList>
    </citation>
    <scope>NUCLEOTIDE SEQUENCE [LARGE SCALE GENOMIC DNA]</scope>
    <source>
        <strain evidence="2">CBS 9802 / IAM 14324 / JCM 22182 / KY 12970</strain>
    </source>
</reference>
<dbReference type="HOGENOM" id="CLU_2347175_0_0_1"/>
<dbReference type="RefSeq" id="XP_014570199.1">
    <property type="nucleotide sequence ID" value="XM_014714713.1"/>
</dbReference>
<accession>G7DYQ6</accession>
<dbReference type="Proteomes" id="UP000009131">
    <property type="component" value="Unassembled WGS sequence"/>
</dbReference>
<reference evidence="1 2" key="1">
    <citation type="journal article" date="2011" name="J. Gen. Appl. Microbiol.">
        <title>Draft genome sequencing of the enigmatic basidiomycete Mixia osmundae.</title>
        <authorList>
            <person name="Nishida H."/>
            <person name="Nagatsuka Y."/>
            <person name="Sugiyama J."/>
        </authorList>
    </citation>
    <scope>NUCLEOTIDE SEQUENCE [LARGE SCALE GENOMIC DNA]</scope>
    <source>
        <strain evidence="2">CBS 9802 / IAM 14324 / JCM 22182 / KY 12970</strain>
    </source>
</reference>
<evidence type="ECO:0000313" key="1">
    <source>
        <dbReference type="EMBL" id="GAA95716.1"/>
    </source>
</evidence>
<keyword evidence="2" id="KW-1185">Reference proteome</keyword>
<comment type="caution">
    <text evidence="1">The sequence shown here is derived from an EMBL/GenBank/DDBJ whole genome shotgun (WGS) entry which is preliminary data.</text>
</comment>
<dbReference type="EMBL" id="BABT02000062">
    <property type="protein sequence ID" value="GAA95716.1"/>
    <property type="molecule type" value="Genomic_DNA"/>
</dbReference>
<name>G7DYQ6_MIXOS</name>
<dbReference type="AlphaFoldDB" id="G7DYQ6"/>
<proteinExistence type="predicted"/>
<dbReference type="InParanoid" id="G7DYQ6"/>
<gene>
    <name evidence="1" type="primary">Mo02373</name>
    <name evidence="1" type="ORF">E5Q_02373</name>
</gene>
<organism evidence="1 2">
    <name type="scientific">Mixia osmundae (strain CBS 9802 / IAM 14324 / JCM 22182 / KY 12970)</name>
    <dbReference type="NCBI Taxonomy" id="764103"/>
    <lineage>
        <taxon>Eukaryota</taxon>
        <taxon>Fungi</taxon>
        <taxon>Dikarya</taxon>
        <taxon>Basidiomycota</taxon>
        <taxon>Pucciniomycotina</taxon>
        <taxon>Mixiomycetes</taxon>
        <taxon>Mixiales</taxon>
        <taxon>Mixiaceae</taxon>
        <taxon>Mixia</taxon>
    </lineage>
</organism>
<evidence type="ECO:0000313" key="2">
    <source>
        <dbReference type="Proteomes" id="UP000009131"/>
    </source>
</evidence>
<protein>
    <submittedName>
        <fullName evidence="1">Uncharacterized protein</fullName>
    </submittedName>
</protein>